<dbReference type="GO" id="GO:0003700">
    <property type="term" value="F:DNA-binding transcription factor activity"/>
    <property type="evidence" value="ECO:0007669"/>
    <property type="project" value="TreeGrafter"/>
</dbReference>
<dbReference type="Gene3D" id="1.10.10.60">
    <property type="entry name" value="Homeodomain-like"/>
    <property type="match status" value="1"/>
</dbReference>
<name>A0A839XP06_9PSEU</name>
<feature type="domain" description="HTH tetR-type" evidence="5">
    <location>
        <begin position="32"/>
        <end position="92"/>
    </location>
</feature>
<dbReference type="GO" id="GO:0000976">
    <property type="term" value="F:transcription cis-regulatory region binding"/>
    <property type="evidence" value="ECO:0007669"/>
    <property type="project" value="TreeGrafter"/>
</dbReference>
<dbReference type="EMBL" id="JACIBS010000001">
    <property type="protein sequence ID" value="MBB3662423.1"/>
    <property type="molecule type" value="Genomic_DNA"/>
</dbReference>
<organism evidence="6 7">
    <name type="scientific">Prauserella sediminis</name>
    <dbReference type="NCBI Taxonomy" id="577680"/>
    <lineage>
        <taxon>Bacteria</taxon>
        <taxon>Bacillati</taxon>
        <taxon>Actinomycetota</taxon>
        <taxon>Actinomycetes</taxon>
        <taxon>Pseudonocardiales</taxon>
        <taxon>Pseudonocardiaceae</taxon>
        <taxon>Prauserella</taxon>
        <taxon>Prauserella salsuginis group</taxon>
    </lineage>
</organism>
<dbReference type="PROSITE" id="PS50977">
    <property type="entry name" value="HTH_TETR_2"/>
    <property type="match status" value="1"/>
</dbReference>
<evidence type="ECO:0000256" key="2">
    <source>
        <dbReference type="ARBA" id="ARBA00023125"/>
    </source>
</evidence>
<dbReference type="RefSeq" id="WP_183780272.1">
    <property type="nucleotide sequence ID" value="NZ_JACIBS010000001.1"/>
</dbReference>
<evidence type="ECO:0000313" key="7">
    <source>
        <dbReference type="Proteomes" id="UP000564573"/>
    </source>
</evidence>
<comment type="caution">
    <text evidence="6">The sequence shown here is derived from an EMBL/GenBank/DDBJ whole genome shotgun (WGS) entry which is preliminary data.</text>
</comment>
<sequence>MSSKSSARGDSAVPPLADTSAFRAPPVTARGARTRAALVAAARVVFERDGFLDARLTDITSEAKCSTGSFYTYFSSKEEVFLAVVEEAQHDMLHPGAPHLDEDEASPAAVIEASNRAYLEAYKRNAKLMLILEQVAVVDPKFREVRRARSRTFAGRNARAIARLQEQGLVDPGIDPKMAAMALSGMVSRLAYNVFCLGDKASMKQLVDTTTRLWVNALKLDES</sequence>
<dbReference type="AlphaFoldDB" id="A0A839XP06"/>
<dbReference type="SUPFAM" id="SSF48498">
    <property type="entry name" value="Tetracyclin repressor-like, C-terminal domain"/>
    <property type="match status" value="1"/>
</dbReference>
<dbReference type="Gene3D" id="1.10.357.10">
    <property type="entry name" value="Tetracycline Repressor, domain 2"/>
    <property type="match status" value="1"/>
</dbReference>
<gene>
    <name evidence="6" type="ORF">FB384_001327</name>
</gene>
<dbReference type="PANTHER" id="PTHR30055:SF234">
    <property type="entry name" value="HTH-TYPE TRANSCRIPTIONAL REGULATOR BETI"/>
    <property type="match status" value="1"/>
</dbReference>
<evidence type="ECO:0000313" key="6">
    <source>
        <dbReference type="EMBL" id="MBB3662423.1"/>
    </source>
</evidence>
<proteinExistence type="predicted"/>
<dbReference type="PANTHER" id="PTHR30055">
    <property type="entry name" value="HTH-TYPE TRANSCRIPTIONAL REGULATOR RUTR"/>
    <property type="match status" value="1"/>
</dbReference>
<evidence type="ECO:0000256" key="4">
    <source>
        <dbReference type="PROSITE-ProRule" id="PRU00335"/>
    </source>
</evidence>
<keyword evidence="1" id="KW-0805">Transcription regulation</keyword>
<dbReference type="Pfam" id="PF00440">
    <property type="entry name" value="TetR_N"/>
    <property type="match status" value="1"/>
</dbReference>
<dbReference type="InterPro" id="IPR001647">
    <property type="entry name" value="HTH_TetR"/>
</dbReference>
<keyword evidence="2 4" id="KW-0238">DNA-binding</keyword>
<dbReference type="InterPro" id="IPR050109">
    <property type="entry name" value="HTH-type_TetR-like_transc_reg"/>
</dbReference>
<evidence type="ECO:0000259" key="5">
    <source>
        <dbReference type="PROSITE" id="PS50977"/>
    </source>
</evidence>
<feature type="DNA-binding region" description="H-T-H motif" evidence="4">
    <location>
        <begin position="55"/>
        <end position="74"/>
    </location>
</feature>
<evidence type="ECO:0000256" key="3">
    <source>
        <dbReference type="ARBA" id="ARBA00023163"/>
    </source>
</evidence>
<dbReference type="Proteomes" id="UP000564573">
    <property type="component" value="Unassembled WGS sequence"/>
</dbReference>
<evidence type="ECO:0000256" key="1">
    <source>
        <dbReference type="ARBA" id="ARBA00023015"/>
    </source>
</evidence>
<accession>A0A839XP06</accession>
<protein>
    <submittedName>
        <fullName evidence="6">AcrR family transcriptional regulator</fullName>
    </submittedName>
</protein>
<dbReference type="SUPFAM" id="SSF46689">
    <property type="entry name" value="Homeodomain-like"/>
    <property type="match status" value="1"/>
</dbReference>
<reference evidence="6 7" key="1">
    <citation type="submission" date="2020-08" db="EMBL/GenBank/DDBJ databases">
        <title>Sequencing the genomes of 1000 actinobacteria strains.</title>
        <authorList>
            <person name="Klenk H.-P."/>
        </authorList>
    </citation>
    <scope>NUCLEOTIDE SEQUENCE [LARGE SCALE GENOMIC DNA]</scope>
    <source>
        <strain evidence="6 7">DSM 45267</strain>
    </source>
</reference>
<dbReference type="InterPro" id="IPR009057">
    <property type="entry name" value="Homeodomain-like_sf"/>
</dbReference>
<dbReference type="InterPro" id="IPR036271">
    <property type="entry name" value="Tet_transcr_reg_TetR-rel_C_sf"/>
</dbReference>
<keyword evidence="3" id="KW-0804">Transcription</keyword>
<dbReference type="PRINTS" id="PR00455">
    <property type="entry name" value="HTHTETR"/>
</dbReference>
<keyword evidence="7" id="KW-1185">Reference proteome</keyword>